<dbReference type="GO" id="GO:0052861">
    <property type="term" value="F:endo-1,3(4)-beta-glucanase activity"/>
    <property type="evidence" value="ECO:0007669"/>
    <property type="project" value="UniProtKB-EC"/>
</dbReference>
<evidence type="ECO:0000313" key="9">
    <source>
        <dbReference type="EMBL" id="QSS61585.1"/>
    </source>
</evidence>
<dbReference type="VEuPathDB" id="FungiDB:I7I51_03762"/>
<evidence type="ECO:0000256" key="3">
    <source>
        <dbReference type="ARBA" id="ARBA00012599"/>
    </source>
</evidence>
<feature type="signal peptide" evidence="7">
    <location>
        <begin position="1"/>
        <end position="18"/>
    </location>
</feature>
<dbReference type="PANTHER" id="PTHR10963">
    <property type="entry name" value="GLYCOSYL HYDROLASE-RELATED"/>
    <property type="match status" value="1"/>
</dbReference>
<keyword evidence="7" id="KW-0732">Signal</keyword>
<dbReference type="EC" id="3.2.1.6" evidence="3"/>
<protein>
    <recommendedName>
        <fullName evidence="3">endo-1,3(4)-beta-glucanase</fullName>
        <ecNumber evidence="3">3.2.1.6</ecNumber>
    </recommendedName>
</protein>
<dbReference type="OrthoDB" id="192832at2759"/>
<evidence type="ECO:0000256" key="5">
    <source>
        <dbReference type="ARBA" id="ARBA00023295"/>
    </source>
</evidence>
<dbReference type="CDD" id="cd02181">
    <property type="entry name" value="GH16_fungal_Lam16A_glucanase"/>
    <property type="match status" value="1"/>
</dbReference>
<feature type="region of interest" description="Disordered" evidence="6">
    <location>
        <begin position="321"/>
        <end position="394"/>
    </location>
</feature>
<dbReference type="Pfam" id="PF26113">
    <property type="entry name" value="GH16_XgeA"/>
    <property type="match status" value="1"/>
</dbReference>
<dbReference type="Gene3D" id="2.60.120.200">
    <property type="match status" value="1"/>
</dbReference>
<comment type="similarity">
    <text evidence="2">Belongs to the glycosyl hydrolase 16 family.</text>
</comment>
<accession>A0A8A1M7B6</accession>
<organism evidence="9 10">
    <name type="scientific">Ajellomyces capsulatus</name>
    <name type="common">Darling's disease fungus</name>
    <name type="synonym">Histoplasma capsulatum</name>
    <dbReference type="NCBI Taxonomy" id="5037"/>
    <lineage>
        <taxon>Eukaryota</taxon>
        <taxon>Fungi</taxon>
        <taxon>Dikarya</taxon>
        <taxon>Ascomycota</taxon>
        <taxon>Pezizomycotina</taxon>
        <taxon>Eurotiomycetes</taxon>
        <taxon>Eurotiomycetidae</taxon>
        <taxon>Onygenales</taxon>
        <taxon>Ajellomycetaceae</taxon>
        <taxon>Histoplasma</taxon>
    </lineage>
</organism>
<feature type="domain" description="GH16" evidence="8">
    <location>
        <begin position="20"/>
        <end position="278"/>
    </location>
</feature>
<dbReference type="Proteomes" id="UP000663671">
    <property type="component" value="Chromosome 5"/>
</dbReference>
<sequence>MRTTKLTLLATLAKLSAGTYVLKDDYQPSNFFDNFNFFNGPDPSNGYVTYLDKSNAVNNGLASNENDFVYLGVDSKNVAKGLGRESVRLETKKTYKHGLIVADISHMPGGICGTWPALWSTGATWPEDGEFDIIEGVNSQTKNVVALHTTAGCKVEDNSNYSGELVTKDCDINSPTQPGNQGCLFRAPSSMSYGNAFNSIGGGIYAAEWTTDSISVWFFPRYRIPSNINGEHPDPSSWARPIAHFTGCEFDKFFQEQRIIINTAFCGDWAKNTWSQDAKCAAKADSCEAYVQNNPSAFSEAYWSINYMKVFQDEVVDYPGDSTTTTTSTTASQTDSTEPTTTTTTTTTSTQPADTGATYTDSSPSTSATNEYPTGSASVEPTDIASCTPPPTESCITYTTKTTIAVVVTPTGYNEAIIPIPTESAEHQTEPTENPTEPSEYPTAPVGFPTEPIGYPTNDQDVPLERRQHIKKHIAGTHH</sequence>
<evidence type="ECO:0000256" key="4">
    <source>
        <dbReference type="ARBA" id="ARBA00022801"/>
    </source>
</evidence>
<dbReference type="InterPro" id="IPR050546">
    <property type="entry name" value="Glycosyl_Hydrlase_16"/>
</dbReference>
<dbReference type="GO" id="GO:0009251">
    <property type="term" value="P:glucan catabolic process"/>
    <property type="evidence" value="ECO:0007669"/>
    <property type="project" value="TreeGrafter"/>
</dbReference>
<evidence type="ECO:0000256" key="1">
    <source>
        <dbReference type="ARBA" id="ARBA00000124"/>
    </source>
</evidence>
<name>A0A8A1M7B6_AJECA</name>
<keyword evidence="4" id="KW-0378">Hydrolase</keyword>
<dbReference type="PANTHER" id="PTHR10963:SF24">
    <property type="entry name" value="GLYCOSIDASE C21B10.07-RELATED"/>
    <property type="match status" value="1"/>
</dbReference>
<feature type="compositionally biased region" description="Polar residues" evidence="6">
    <location>
        <begin position="359"/>
        <end position="379"/>
    </location>
</feature>
<proteinExistence type="inferred from homology"/>
<dbReference type="FunFam" id="2.60.120.200:FF:000114">
    <property type="entry name" value="Probable endo-1,3(4)-beta-glucanase NFIA_089530"/>
    <property type="match status" value="1"/>
</dbReference>
<feature type="chain" id="PRO_5034220242" description="endo-1,3(4)-beta-glucanase" evidence="7">
    <location>
        <begin position="19"/>
        <end position="479"/>
    </location>
</feature>
<comment type="catalytic activity">
    <reaction evidence="1">
        <text>Endohydrolysis of (1-&gt;3)- or (1-&gt;4)-linkages in beta-D-glucans when the glucose residue whose reducing group is involved in the linkage to be hydrolyzed is itself substituted at C-3.</text>
        <dbReference type="EC" id="3.2.1.6"/>
    </reaction>
</comment>
<evidence type="ECO:0000256" key="7">
    <source>
        <dbReference type="SAM" id="SignalP"/>
    </source>
</evidence>
<evidence type="ECO:0000313" key="10">
    <source>
        <dbReference type="Proteomes" id="UP000663671"/>
    </source>
</evidence>
<gene>
    <name evidence="9" type="ORF">I7I51_03762</name>
</gene>
<keyword evidence="5" id="KW-0326">Glycosidase</keyword>
<dbReference type="PROSITE" id="PS51762">
    <property type="entry name" value="GH16_2"/>
    <property type="match status" value="1"/>
</dbReference>
<evidence type="ECO:0000256" key="6">
    <source>
        <dbReference type="SAM" id="MobiDB-lite"/>
    </source>
</evidence>
<dbReference type="SMR" id="A0A8A1M7B6"/>
<evidence type="ECO:0000259" key="8">
    <source>
        <dbReference type="PROSITE" id="PS51762"/>
    </source>
</evidence>
<feature type="compositionally biased region" description="Low complexity" evidence="6">
    <location>
        <begin position="322"/>
        <end position="358"/>
    </location>
</feature>
<dbReference type="AlphaFoldDB" id="A0A8A1M7B6"/>
<feature type="compositionally biased region" description="Low complexity" evidence="6">
    <location>
        <begin position="431"/>
        <end position="443"/>
    </location>
</feature>
<feature type="region of interest" description="Disordered" evidence="6">
    <location>
        <begin position="424"/>
        <end position="462"/>
    </location>
</feature>
<dbReference type="SUPFAM" id="SSF49899">
    <property type="entry name" value="Concanavalin A-like lectins/glucanases"/>
    <property type="match status" value="1"/>
</dbReference>
<evidence type="ECO:0000256" key="2">
    <source>
        <dbReference type="ARBA" id="ARBA00006865"/>
    </source>
</evidence>
<reference evidence="9" key="1">
    <citation type="submission" date="2021-01" db="EMBL/GenBank/DDBJ databases">
        <title>Chromosome-level genome assembly of a human fungal pathogen reveals clustering of transcriptionally co-regulated genes.</title>
        <authorList>
            <person name="Voorhies M."/>
            <person name="Cohen S."/>
            <person name="Shea T.P."/>
            <person name="Petrus S."/>
            <person name="Munoz J.F."/>
            <person name="Poplawski S."/>
            <person name="Goldman W.E."/>
            <person name="Michael T."/>
            <person name="Cuomo C.A."/>
            <person name="Sil A."/>
            <person name="Beyhan S."/>
        </authorList>
    </citation>
    <scope>NUCLEOTIDE SEQUENCE</scope>
    <source>
        <strain evidence="9">WU24</strain>
    </source>
</reference>
<dbReference type="InterPro" id="IPR013320">
    <property type="entry name" value="ConA-like_dom_sf"/>
</dbReference>
<dbReference type="InterPro" id="IPR000757">
    <property type="entry name" value="Beta-glucanase-like"/>
</dbReference>
<dbReference type="EMBL" id="CP069111">
    <property type="protein sequence ID" value="QSS61585.1"/>
    <property type="molecule type" value="Genomic_DNA"/>
</dbReference>